<keyword evidence="3" id="KW-1185">Reference proteome</keyword>
<name>A0ABV8MUK1_9NEIS</name>
<keyword evidence="1" id="KW-0175">Coiled coil</keyword>
<evidence type="ECO:0000313" key="2">
    <source>
        <dbReference type="EMBL" id="MFC4161957.1"/>
    </source>
</evidence>
<reference evidence="3" key="1">
    <citation type="journal article" date="2019" name="Int. J. Syst. Evol. Microbiol.">
        <title>The Global Catalogue of Microorganisms (GCM) 10K type strain sequencing project: providing services to taxonomists for standard genome sequencing and annotation.</title>
        <authorList>
            <consortium name="The Broad Institute Genomics Platform"/>
            <consortium name="The Broad Institute Genome Sequencing Center for Infectious Disease"/>
            <person name="Wu L."/>
            <person name="Ma J."/>
        </authorList>
    </citation>
    <scope>NUCLEOTIDE SEQUENCE [LARGE SCALE GENOMIC DNA]</scope>
    <source>
        <strain evidence="3">LMG 29894</strain>
    </source>
</reference>
<dbReference type="Proteomes" id="UP001595791">
    <property type="component" value="Unassembled WGS sequence"/>
</dbReference>
<evidence type="ECO:0008006" key="4">
    <source>
        <dbReference type="Google" id="ProtNLM"/>
    </source>
</evidence>
<evidence type="ECO:0000256" key="1">
    <source>
        <dbReference type="SAM" id="Coils"/>
    </source>
</evidence>
<comment type="caution">
    <text evidence="2">The sequence shown here is derived from an EMBL/GenBank/DDBJ whole genome shotgun (WGS) entry which is preliminary data.</text>
</comment>
<sequence length="115" mass="12540">MNKRRLVAATGTGVLALAGALILPFEVAEQLQTLGDELIGNMKRMVAELNQQAVRTATRRIDKAEKDAAERAEQAAAEVQAAYRAVEEAEENEAANLVEIERLKGSAHETEKIVR</sequence>
<proteinExistence type="predicted"/>
<protein>
    <recommendedName>
        <fullName evidence="4">YtxH domain-containing protein</fullName>
    </recommendedName>
</protein>
<feature type="coiled-coil region" evidence="1">
    <location>
        <begin position="47"/>
        <end position="92"/>
    </location>
</feature>
<organism evidence="2 3">
    <name type="scientific">Chitinimonas lacunae</name>
    <dbReference type="NCBI Taxonomy" id="1963018"/>
    <lineage>
        <taxon>Bacteria</taxon>
        <taxon>Pseudomonadati</taxon>
        <taxon>Pseudomonadota</taxon>
        <taxon>Betaproteobacteria</taxon>
        <taxon>Neisseriales</taxon>
        <taxon>Chitinibacteraceae</taxon>
        <taxon>Chitinimonas</taxon>
    </lineage>
</organism>
<accession>A0ABV8MUK1</accession>
<gene>
    <name evidence="2" type="ORF">ACFOW7_21715</name>
</gene>
<dbReference type="RefSeq" id="WP_378168664.1">
    <property type="nucleotide sequence ID" value="NZ_JBHSBU010000004.1"/>
</dbReference>
<dbReference type="EMBL" id="JBHSBU010000004">
    <property type="protein sequence ID" value="MFC4161957.1"/>
    <property type="molecule type" value="Genomic_DNA"/>
</dbReference>
<evidence type="ECO:0000313" key="3">
    <source>
        <dbReference type="Proteomes" id="UP001595791"/>
    </source>
</evidence>